<dbReference type="Proteomes" id="UP001596472">
    <property type="component" value="Unassembled WGS sequence"/>
</dbReference>
<dbReference type="PANTHER" id="PTHR33734:SF22">
    <property type="entry name" value="MEMBRANE-BOUND LYTIC MUREIN TRANSGLYCOSYLASE D"/>
    <property type="match status" value="1"/>
</dbReference>
<feature type="region of interest" description="Disordered" evidence="2">
    <location>
        <begin position="140"/>
        <end position="212"/>
    </location>
</feature>
<accession>A0ABW2L6Q0</accession>
<sequence>MTWKIVSRASWVALLAATIFLAKKWDDSRKETEILNDRLKRVEAQAAAYEASTAEQSMAQAEIDSLKNALIAKNGEIEQLQEQASQVREQVLEKSAEDRALLTTGVAKAMSRFGLSGKELETLLADLPAEDRVRVLEQVAAAPQAASSETEQPPSTEPGPTTPPAVEMPAEQAPLVPNTDPADRPAPVAAESKTEEAPATRQAKESAPTTSVSYTVKRGDNLTQIGRKFDVEVAQLMKFNGIADANKLRVGQVLKIPQN</sequence>
<feature type="domain" description="LysM" evidence="3">
    <location>
        <begin position="212"/>
        <end position="256"/>
    </location>
</feature>
<protein>
    <submittedName>
        <fullName evidence="4">LysM peptidoglycan-binding domain-containing protein</fullName>
    </submittedName>
</protein>
<dbReference type="Pfam" id="PF01476">
    <property type="entry name" value="LysM"/>
    <property type="match status" value="1"/>
</dbReference>
<dbReference type="SMART" id="SM00257">
    <property type="entry name" value="LysM"/>
    <property type="match status" value="1"/>
</dbReference>
<proteinExistence type="predicted"/>
<evidence type="ECO:0000313" key="5">
    <source>
        <dbReference type="Proteomes" id="UP001596472"/>
    </source>
</evidence>
<organism evidence="4 5">
    <name type="scientific">Haloferula chungangensis</name>
    <dbReference type="NCBI Taxonomy" id="1048331"/>
    <lineage>
        <taxon>Bacteria</taxon>
        <taxon>Pseudomonadati</taxon>
        <taxon>Verrucomicrobiota</taxon>
        <taxon>Verrucomicrobiia</taxon>
        <taxon>Verrucomicrobiales</taxon>
        <taxon>Verrucomicrobiaceae</taxon>
        <taxon>Haloferula</taxon>
    </lineage>
</organism>
<dbReference type="SUPFAM" id="SSF54106">
    <property type="entry name" value="LysM domain"/>
    <property type="match status" value="1"/>
</dbReference>
<keyword evidence="5" id="KW-1185">Reference proteome</keyword>
<evidence type="ECO:0000313" key="4">
    <source>
        <dbReference type="EMBL" id="MFC7338002.1"/>
    </source>
</evidence>
<dbReference type="Gene3D" id="3.10.350.10">
    <property type="entry name" value="LysM domain"/>
    <property type="match status" value="1"/>
</dbReference>
<dbReference type="EMBL" id="JBHTBS010000006">
    <property type="protein sequence ID" value="MFC7338002.1"/>
    <property type="molecule type" value="Genomic_DNA"/>
</dbReference>
<dbReference type="InterPro" id="IPR036779">
    <property type="entry name" value="LysM_dom_sf"/>
</dbReference>
<dbReference type="PROSITE" id="PS51782">
    <property type="entry name" value="LYSM"/>
    <property type="match status" value="1"/>
</dbReference>
<dbReference type="CDD" id="cd00118">
    <property type="entry name" value="LysM"/>
    <property type="match status" value="1"/>
</dbReference>
<dbReference type="RefSeq" id="WP_379712849.1">
    <property type="nucleotide sequence ID" value="NZ_JBHTBS010000006.1"/>
</dbReference>
<dbReference type="InterPro" id="IPR018392">
    <property type="entry name" value="LysM"/>
</dbReference>
<evidence type="ECO:0000256" key="1">
    <source>
        <dbReference type="SAM" id="Coils"/>
    </source>
</evidence>
<gene>
    <name evidence="4" type="ORF">ACFQY0_12490</name>
</gene>
<name>A0ABW2L6Q0_9BACT</name>
<comment type="caution">
    <text evidence="4">The sequence shown here is derived from an EMBL/GenBank/DDBJ whole genome shotgun (WGS) entry which is preliminary data.</text>
</comment>
<dbReference type="PANTHER" id="PTHR33734">
    <property type="entry name" value="LYSM DOMAIN-CONTAINING GPI-ANCHORED PROTEIN 2"/>
    <property type="match status" value="1"/>
</dbReference>
<feature type="coiled-coil region" evidence="1">
    <location>
        <begin position="32"/>
        <end position="97"/>
    </location>
</feature>
<feature type="compositionally biased region" description="Basic and acidic residues" evidence="2">
    <location>
        <begin position="192"/>
        <end position="204"/>
    </location>
</feature>
<keyword evidence="1" id="KW-0175">Coiled coil</keyword>
<evidence type="ECO:0000259" key="3">
    <source>
        <dbReference type="PROSITE" id="PS51782"/>
    </source>
</evidence>
<evidence type="ECO:0000256" key="2">
    <source>
        <dbReference type="SAM" id="MobiDB-lite"/>
    </source>
</evidence>
<reference evidence="5" key="1">
    <citation type="journal article" date="2019" name="Int. J. Syst. Evol. Microbiol.">
        <title>The Global Catalogue of Microorganisms (GCM) 10K type strain sequencing project: providing services to taxonomists for standard genome sequencing and annotation.</title>
        <authorList>
            <consortium name="The Broad Institute Genomics Platform"/>
            <consortium name="The Broad Institute Genome Sequencing Center for Infectious Disease"/>
            <person name="Wu L."/>
            <person name="Ma J."/>
        </authorList>
    </citation>
    <scope>NUCLEOTIDE SEQUENCE [LARGE SCALE GENOMIC DNA]</scope>
    <source>
        <strain evidence="5">CGMCC 4.1467</strain>
    </source>
</reference>